<sequence>MSFYEPNGIPAKIPGELISRAGQTLPAPDDGKPAELHAEIDVPDIGRVRVRYRLMSSRHHKHTNWFWAAFFAELIN</sequence>
<reference evidence="1" key="1">
    <citation type="submission" date="2023-06" db="EMBL/GenBank/DDBJ databases">
        <authorList>
            <person name="Jiang Y."/>
            <person name="Liu Q."/>
        </authorList>
    </citation>
    <scope>NUCLEOTIDE SEQUENCE</scope>
    <source>
        <strain evidence="1">CGMCC 1.12090</strain>
    </source>
</reference>
<keyword evidence="2" id="KW-1185">Reference proteome</keyword>
<evidence type="ECO:0000313" key="1">
    <source>
        <dbReference type="EMBL" id="MDO1538124.1"/>
    </source>
</evidence>
<organism evidence="1 2">
    <name type="scientific">Variovorax ginsengisoli</name>
    <dbReference type="NCBI Taxonomy" id="363844"/>
    <lineage>
        <taxon>Bacteria</taxon>
        <taxon>Pseudomonadati</taxon>
        <taxon>Pseudomonadota</taxon>
        <taxon>Betaproteobacteria</taxon>
        <taxon>Burkholderiales</taxon>
        <taxon>Comamonadaceae</taxon>
        <taxon>Variovorax</taxon>
    </lineage>
</organism>
<name>A0ABT8SGV9_9BURK</name>
<accession>A0ABT8SGV9</accession>
<protein>
    <submittedName>
        <fullName evidence="1">Uncharacterized protein</fullName>
    </submittedName>
</protein>
<dbReference type="EMBL" id="JAUKVY010000075">
    <property type="protein sequence ID" value="MDO1538124.1"/>
    <property type="molecule type" value="Genomic_DNA"/>
</dbReference>
<proteinExistence type="predicted"/>
<gene>
    <name evidence="1" type="ORF">Q2T77_38515</name>
</gene>
<dbReference type="Proteomes" id="UP001169027">
    <property type="component" value="Unassembled WGS sequence"/>
</dbReference>
<dbReference type="RefSeq" id="WP_301816529.1">
    <property type="nucleotide sequence ID" value="NZ_JAUJZH010000075.1"/>
</dbReference>
<evidence type="ECO:0000313" key="2">
    <source>
        <dbReference type="Proteomes" id="UP001169027"/>
    </source>
</evidence>
<comment type="caution">
    <text evidence="1">The sequence shown here is derived from an EMBL/GenBank/DDBJ whole genome shotgun (WGS) entry which is preliminary data.</text>
</comment>